<organism evidence="1 2">
    <name type="scientific">Pseudooceanicola atlanticus</name>
    <dbReference type="NCBI Taxonomy" id="1461694"/>
    <lineage>
        <taxon>Bacteria</taxon>
        <taxon>Pseudomonadati</taxon>
        <taxon>Pseudomonadota</taxon>
        <taxon>Alphaproteobacteria</taxon>
        <taxon>Rhodobacterales</taxon>
        <taxon>Paracoccaceae</taxon>
        <taxon>Pseudooceanicola</taxon>
    </lineage>
</organism>
<gene>
    <name evidence="1" type="ORF">ATO9_15480</name>
</gene>
<evidence type="ECO:0008006" key="3">
    <source>
        <dbReference type="Google" id="ProtNLM"/>
    </source>
</evidence>
<keyword evidence="2" id="KW-1185">Reference proteome</keyword>
<dbReference type="OrthoDB" id="7929427at2"/>
<accession>A0A0A0EFL3</accession>
<evidence type="ECO:0000313" key="2">
    <source>
        <dbReference type="Proteomes" id="UP000030004"/>
    </source>
</evidence>
<dbReference type="STRING" id="1461694.ATO9_15480"/>
<dbReference type="eggNOG" id="ENOG502Z7WE">
    <property type="taxonomic scope" value="Bacteria"/>
</dbReference>
<name>A0A0A0EFL3_9RHOB</name>
<protein>
    <recommendedName>
        <fullName evidence="3">Antifreeze glycopeptide</fullName>
    </recommendedName>
</protein>
<evidence type="ECO:0000313" key="1">
    <source>
        <dbReference type="EMBL" id="KGM47992.1"/>
    </source>
</evidence>
<dbReference type="AlphaFoldDB" id="A0A0A0EFL3"/>
<dbReference type="RefSeq" id="WP_043750933.1">
    <property type="nucleotide sequence ID" value="NZ_AQQX01000006.1"/>
</dbReference>
<reference evidence="1 2" key="1">
    <citation type="journal article" date="2015" name="Antonie Van Leeuwenhoek">
        <title>Pseudooceanicola atlanticus gen. nov. sp. nov., isolated from surface seawater of the Atlantic Ocean and reclassification of Oceanicola batsensis, Oceanicola marinus, Oceanicola nitratireducens, Oceanicola nanhaiensis, Oceanicola antarcticus and Oceanicola flagellatus, as Pseudooceanicola batsensis comb. nov., Pseudooceanicola marinus comb. nov., Pseudooceanicola nitratireducens comb. nov., Pseudooceanicola nanhaiensis comb. nov., Pseudooceanicola antarcticus comb. nov., and Pseudooceanicola flagellatus comb. nov.</title>
        <authorList>
            <person name="Lai Q."/>
            <person name="Li G."/>
            <person name="Liu X."/>
            <person name="Du Y."/>
            <person name="Sun F."/>
            <person name="Shao Z."/>
        </authorList>
    </citation>
    <scope>NUCLEOTIDE SEQUENCE [LARGE SCALE GENOMIC DNA]</scope>
    <source>
        <strain evidence="1 2">22II-s11g</strain>
    </source>
</reference>
<dbReference type="Proteomes" id="UP000030004">
    <property type="component" value="Unassembled WGS sequence"/>
</dbReference>
<proteinExistence type="predicted"/>
<comment type="caution">
    <text evidence="1">The sequence shown here is derived from an EMBL/GenBank/DDBJ whole genome shotgun (WGS) entry which is preliminary data.</text>
</comment>
<dbReference type="EMBL" id="AQQX01000006">
    <property type="protein sequence ID" value="KGM47992.1"/>
    <property type="molecule type" value="Genomic_DNA"/>
</dbReference>
<sequence>MLVFSAGLGASAAIAQEPISAIDWLDTRGGLAALPGAQPTGLPAPGVNEPPVAQSIQTPEITTQSLDAPQVGAVGLLPRSVTGLPADIWQASSARSLGRRLAQLDVDRLPAMQSLLYTLLLAEAEPPQDSAGETPFLLARIDKLQEFGAVEPALALIERAGPTTSAELFSRWFDLSLLAGEEHTTCTSMRDNPTLAPSQSALIFCRARQGDYETALLTFQNATALGLLPAAEETLLRLYLDEELAEDTPPLPPPSQITPLAFRLTESIGLPLPSSGLPNAYAMADLRGISGWRSEIEAAERLARTGALPENRLLGIYTARRPAASGGLWDRVSAVQRLDRALTEADADAVSDALPPAWAAIRQAELELPFARLWGAQLAEMDLSGPAANAAFEMALLGPDYETLAREMSPQTARDKFVVAIASGTPDEARAPTATAEAVRRGFASDTEVPATLRLRVAQGQLGEAILEAMSYYARGAEGATKEIAPALSTLRAVGLEDTARRAAIQLLLLERRL</sequence>